<name>A0A6J7WIZ1_9CAUD</name>
<evidence type="ECO:0000313" key="1">
    <source>
        <dbReference type="EMBL" id="CAB5218049.1"/>
    </source>
</evidence>
<protein>
    <submittedName>
        <fullName evidence="1">Uncharacterized protein</fullName>
    </submittedName>
</protein>
<sequence length="83" mass="9081">MSQVIIFPNDEGWLSVVIPASECGLPIDEIARKDVPAGKPYHIINSDQLPQENVFFSAWEADFSSPTGHGIGHDAWFAEQGQA</sequence>
<accession>A0A6J7WIZ1</accession>
<gene>
    <name evidence="1" type="ORF">UFOVP205_52</name>
</gene>
<dbReference type="EMBL" id="LR798253">
    <property type="protein sequence ID" value="CAB5218049.1"/>
    <property type="molecule type" value="Genomic_DNA"/>
</dbReference>
<organism evidence="1">
    <name type="scientific">uncultured Caudovirales phage</name>
    <dbReference type="NCBI Taxonomy" id="2100421"/>
    <lineage>
        <taxon>Viruses</taxon>
        <taxon>Duplodnaviria</taxon>
        <taxon>Heunggongvirae</taxon>
        <taxon>Uroviricota</taxon>
        <taxon>Caudoviricetes</taxon>
        <taxon>Peduoviridae</taxon>
        <taxon>Maltschvirus</taxon>
        <taxon>Maltschvirus maltsch</taxon>
    </lineage>
</organism>
<proteinExistence type="predicted"/>
<reference evidence="1" key="1">
    <citation type="submission" date="2020-05" db="EMBL/GenBank/DDBJ databases">
        <authorList>
            <person name="Chiriac C."/>
            <person name="Salcher M."/>
            <person name="Ghai R."/>
            <person name="Kavagutti S V."/>
        </authorList>
    </citation>
    <scope>NUCLEOTIDE SEQUENCE</scope>
</reference>